<keyword evidence="1" id="KW-0175">Coiled coil</keyword>
<dbReference type="PANTHER" id="PTHR21532:SF0">
    <property type="entry name" value="CILIA- AND FLAGELLA-ASSOCIATED PROTEIN 36"/>
    <property type="match status" value="1"/>
</dbReference>
<dbReference type="EMBL" id="CAJJDM010000064">
    <property type="protein sequence ID" value="CAD8079979.1"/>
    <property type="molecule type" value="Genomic_DNA"/>
</dbReference>
<evidence type="ECO:0000313" key="5">
    <source>
        <dbReference type="Proteomes" id="UP000688137"/>
    </source>
</evidence>
<dbReference type="AlphaFoldDB" id="A0A8S1MKC0"/>
<evidence type="ECO:0000259" key="3">
    <source>
        <dbReference type="Pfam" id="PF11527"/>
    </source>
</evidence>
<dbReference type="Proteomes" id="UP000688137">
    <property type="component" value="Unassembled WGS sequence"/>
</dbReference>
<dbReference type="Pfam" id="PF11527">
    <property type="entry name" value="ARL2_Bind_BART"/>
    <property type="match status" value="1"/>
</dbReference>
<dbReference type="InterPro" id="IPR023379">
    <property type="entry name" value="BART_dom"/>
</dbReference>
<feature type="compositionally biased region" description="Basic and acidic residues" evidence="2">
    <location>
        <begin position="435"/>
        <end position="449"/>
    </location>
</feature>
<dbReference type="InterPro" id="IPR038888">
    <property type="entry name" value="CFAP36"/>
</dbReference>
<reference evidence="4" key="1">
    <citation type="submission" date="2021-01" db="EMBL/GenBank/DDBJ databases">
        <authorList>
            <consortium name="Genoscope - CEA"/>
            <person name="William W."/>
        </authorList>
    </citation>
    <scope>NUCLEOTIDE SEQUENCE</scope>
</reference>
<comment type="caution">
    <text evidence="4">The sequence shown here is derived from an EMBL/GenBank/DDBJ whole genome shotgun (WGS) entry which is preliminary data.</text>
</comment>
<accession>A0A8S1MKC0</accession>
<name>A0A8S1MKC0_PARPR</name>
<evidence type="ECO:0000256" key="2">
    <source>
        <dbReference type="SAM" id="MobiDB-lite"/>
    </source>
</evidence>
<feature type="compositionally biased region" description="Low complexity" evidence="2">
    <location>
        <begin position="272"/>
        <end position="293"/>
    </location>
</feature>
<dbReference type="GO" id="GO:0097546">
    <property type="term" value="C:ciliary base"/>
    <property type="evidence" value="ECO:0007669"/>
    <property type="project" value="TreeGrafter"/>
</dbReference>
<dbReference type="OMA" id="WNITISE"/>
<proteinExistence type="predicted"/>
<evidence type="ECO:0000313" key="4">
    <source>
        <dbReference type="EMBL" id="CAD8079979.1"/>
    </source>
</evidence>
<feature type="compositionally biased region" description="Basic and acidic residues" evidence="2">
    <location>
        <begin position="474"/>
        <end position="507"/>
    </location>
</feature>
<gene>
    <name evidence="4" type="ORF">PPRIM_AZ9-3.1.T0630031</name>
</gene>
<protein>
    <recommendedName>
        <fullName evidence="3">BART domain-containing protein</fullName>
    </recommendedName>
</protein>
<feature type="domain" description="BART" evidence="3">
    <location>
        <begin position="36"/>
        <end position="148"/>
    </location>
</feature>
<sequence>MGFFDYFFGKKKEPEKQAPQPQPVVQQPKSNKQIEEENWVYASILQYLISPIWNITISEFIDQNCIVFDDEEENKLEYQALFKKYKKMMANLIDNMMNELGVNEEQFAEQVEKGLKHPKDKQVFEKLLTIDNFLVFKTSMIKRNKELELEALKEIEKQDQKKIKKGQAVNVQNNANIKLLEMEAEKAELEHALQMSLAVEEEKKKMLTEEDRQLQEVLRQSLVEFQQGLKKQRDALELKTKELKRAKEEQEQKALELEQQLRLQSQLQSQQQQQQQQQPQQSLQQQQQPIKQQVNLNSDGTPTPILKSEYQLQSQVQQGPTMAEFYQVQNNNIPQPEKVEQVQQQKDSIPILQSKKLDKLSHKAVLPSIQGQAQPIIQQADSVIQFEMDVAEDDVGVKKSVIANLASQKTTEINNVEQVESIEDRKKRLIKQREEIRKKKEEENKKTLEQYKQQQANEVNNNKEDDAFSIQRKNTQDELQRKRELLERKKNEIKMQKEKMEKEKNENQEYDVDLS</sequence>
<organism evidence="4 5">
    <name type="scientific">Paramecium primaurelia</name>
    <dbReference type="NCBI Taxonomy" id="5886"/>
    <lineage>
        <taxon>Eukaryota</taxon>
        <taxon>Sar</taxon>
        <taxon>Alveolata</taxon>
        <taxon>Ciliophora</taxon>
        <taxon>Intramacronucleata</taxon>
        <taxon>Oligohymenophorea</taxon>
        <taxon>Peniculida</taxon>
        <taxon>Parameciidae</taxon>
        <taxon>Paramecium</taxon>
    </lineage>
</organism>
<evidence type="ECO:0000256" key="1">
    <source>
        <dbReference type="SAM" id="Coils"/>
    </source>
</evidence>
<keyword evidence="5" id="KW-1185">Reference proteome</keyword>
<feature type="region of interest" description="Disordered" evidence="2">
    <location>
        <begin position="272"/>
        <end position="304"/>
    </location>
</feature>
<dbReference type="PANTHER" id="PTHR21532">
    <property type="entry name" value="PHOSPHODIESTERASE HL"/>
    <property type="match status" value="1"/>
</dbReference>
<feature type="compositionally biased region" description="Polar residues" evidence="2">
    <location>
        <begin position="451"/>
        <end position="460"/>
    </location>
</feature>
<feature type="coiled-coil region" evidence="1">
    <location>
        <begin position="142"/>
        <end position="267"/>
    </location>
</feature>
<dbReference type="GO" id="GO:0005930">
    <property type="term" value="C:axoneme"/>
    <property type="evidence" value="ECO:0007669"/>
    <property type="project" value="TreeGrafter"/>
</dbReference>
<feature type="region of interest" description="Disordered" evidence="2">
    <location>
        <begin position="435"/>
        <end position="515"/>
    </location>
</feature>